<keyword evidence="5" id="KW-1185">Reference proteome</keyword>
<feature type="domain" description="CBS" evidence="3">
    <location>
        <begin position="72"/>
        <end position="128"/>
    </location>
</feature>
<dbReference type="PROSITE" id="PS51371">
    <property type="entry name" value="CBS"/>
    <property type="match status" value="2"/>
</dbReference>
<dbReference type="EMBL" id="JBEWLY010000019">
    <property type="protein sequence ID" value="MET1756352.1"/>
    <property type="molecule type" value="Genomic_DNA"/>
</dbReference>
<evidence type="ECO:0000256" key="1">
    <source>
        <dbReference type="ARBA" id="ARBA00023122"/>
    </source>
</evidence>
<name>A0ABV2D396_9SPHN</name>
<evidence type="ECO:0000259" key="3">
    <source>
        <dbReference type="PROSITE" id="PS51371"/>
    </source>
</evidence>
<evidence type="ECO:0000313" key="5">
    <source>
        <dbReference type="Proteomes" id="UP001548713"/>
    </source>
</evidence>
<dbReference type="RefSeq" id="WP_353984840.1">
    <property type="nucleotide sequence ID" value="NZ_JBEWLY010000019.1"/>
</dbReference>
<proteinExistence type="predicted"/>
<feature type="domain" description="CBS" evidence="3">
    <location>
        <begin position="7"/>
        <end position="63"/>
    </location>
</feature>
<evidence type="ECO:0000256" key="2">
    <source>
        <dbReference type="PROSITE-ProRule" id="PRU00703"/>
    </source>
</evidence>
<dbReference type="InterPro" id="IPR046342">
    <property type="entry name" value="CBS_dom_sf"/>
</dbReference>
<keyword evidence="1 2" id="KW-0129">CBS domain</keyword>
<dbReference type="InterPro" id="IPR000644">
    <property type="entry name" value="CBS_dom"/>
</dbReference>
<dbReference type="Gene3D" id="3.10.580.10">
    <property type="entry name" value="CBS-domain"/>
    <property type="match status" value="1"/>
</dbReference>
<evidence type="ECO:0000313" key="4">
    <source>
        <dbReference type="EMBL" id="MET1756352.1"/>
    </source>
</evidence>
<dbReference type="SMART" id="SM00116">
    <property type="entry name" value="CBS"/>
    <property type="match status" value="2"/>
</dbReference>
<organism evidence="4 5">
    <name type="scientific">Novosphingobium kalidii</name>
    <dbReference type="NCBI Taxonomy" id="3230299"/>
    <lineage>
        <taxon>Bacteria</taxon>
        <taxon>Pseudomonadati</taxon>
        <taxon>Pseudomonadota</taxon>
        <taxon>Alphaproteobacteria</taxon>
        <taxon>Sphingomonadales</taxon>
        <taxon>Sphingomonadaceae</taxon>
        <taxon>Novosphingobium</taxon>
    </lineage>
</organism>
<protein>
    <submittedName>
        <fullName evidence="4">CBS domain-containing protein</fullName>
    </submittedName>
</protein>
<dbReference type="SUPFAM" id="SSF54631">
    <property type="entry name" value="CBS-domain pair"/>
    <property type="match status" value="1"/>
</dbReference>
<gene>
    <name evidence="4" type="ORF">ABVV53_12925</name>
</gene>
<reference evidence="4 5" key="1">
    <citation type="submission" date="2024-07" db="EMBL/GenBank/DDBJ databases">
        <title>Novosphingobium kalidii RD2P27.</title>
        <authorList>
            <person name="Sun J.-Q."/>
        </authorList>
    </citation>
    <scope>NUCLEOTIDE SEQUENCE [LARGE SCALE GENOMIC DNA]</scope>
    <source>
        <strain evidence="4 5">RD2P27</strain>
    </source>
</reference>
<dbReference type="Proteomes" id="UP001548713">
    <property type="component" value="Unassembled WGS sequence"/>
</dbReference>
<dbReference type="InterPro" id="IPR051257">
    <property type="entry name" value="Diverse_CBS-Domain"/>
</dbReference>
<comment type="caution">
    <text evidence="4">The sequence shown here is derived from an EMBL/GenBank/DDBJ whole genome shotgun (WGS) entry which is preliminary data.</text>
</comment>
<dbReference type="PANTHER" id="PTHR43080:SF2">
    <property type="entry name" value="CBS DOMAIN-CONTAINING PROTEIN"/>
    <property type="match status" value="1"/>
</dbReference>
<accession>A0ABV2D396</accession>
<dbReference type="PANTHER" id="PTHR43080">
    <property type="entry name" value="CBS DOMAIN-CONTAINING PROTEIN CBSX3, MITOCHONDRIAL"/>
    <property type="match status" value="1"/>
</dbReference>
<sequence length="141" mass="15149">MRVSEVMSRDVEYVDVGETAQAAAALMGEIDVGALPVGSPERPLGVITTKDMVFRVCARGLDSSRTLVSEVMSHSILACDEDDEVGAALDLMAAYHVRRLFVKDGSGTVVGWITLSDLARRLLVDSELVQRGLDDLSRIAA</sequence>
<dbReference type="Pfam" id="PF00571">
    <property type="entry name" value="CBS"/>
    <property type="match status" value="2"/>
</dbReference>